<comment type="subcellular location">
    <subcellularLocation>
        <location evidence="2">Secreted</location>
    </subcellularLocation>
</comment>
<evidence type="ECO:0000256" key="7">
    <source>
        <dbReference type="ARBA" id="ARBA00023239"/>
    </source>
</evidence>
<reference evidence="11 12" key="1">
    <citation type="submission" date="2020-07" db="EMBL/GenBank/DDBJ databases">
        <title>Characterization and genome sequencing of isolate MD1, a novel member within the family Lachnospiraceae.</title>
        <authorList>
            <person name="Rettenmaier R."/>
            <person name="Di Bello L."/>
            <person name="Zinser C."/>
            <person name="Scheitz K."/>
            <person name="Liebl W."/>
            <person name="Zverlov V."/>
        </authorList>
    </citation>
    <scope>NUCLEOTIDE SEQUENCE [LARGE SCALE GENOMIC DNA]</scope>
    <source>
        <strain evidence="11 12">MD1</strain>
    </source>
</reference>
<sequence>MKNNEMRNRLFKLHAKFLFIFGLVYLFFAFVKAEEVYASETSVTSDHKPVTYYVSPNGSDDEKNKGTSIDTPFKTIGKVAKLVKPGDTVYLREGVYHEAPEITISGESGKPITWECYQNEKVIIDGSDRECNRAAYGALAHQLTIRCAYNIFKGFSVINGPSHGIHDHETAHDNTYIDIESSNHNGKGFYIDGYNNTFIRCVSSYNFDFQGLPNDTGYDNPGEHGDGFGLIGKSNTLIECVAYNNSDDGYDTYNGGYNEFRKCVAYENGTSNGCSIRASLVPWQSKYGKFLGDGNGFKLGNGPYNIVIQCISYKNTRDGFSTNGGIGNILINCTAYDNLPNYNLYKNYNTAINCLSYPNVFDIPEIGIKTINQEVENYTKQYTNSWNSTLQPEVQVTANDFLSLDPSSPNFLKLSPNSKLVNSGTALSSIDLSNELDGREIVVEGMIGQPDIGAYECDLPISKNLPVISNIKVEAVTTNEATITWNTNRITKSKIEYGTSDLFGQSTSYTGEYKKEFSQKLTNLKPDTVYYFRIVSTDNNGVQGISDVFAFTTDFITPEKPANTVIYEAEAGLLENGARISREFNNYSGDGFVCGFGNDGAKVSFKVNVPVAADYKIFIRYANASEAEKSLSIYVNGTDVQQTFLPKQSSWRRWVDKEEIIHLNAGENIVSLVRDPDDGGCCNIDFIAIDTSIKDYKAPAITEITTNIVSEEEIEVNWSTDENSYSYIEYGETSYYGYVTDQNKIITTQHSVRITDLTPGTTYYYRIISKDAEGNTSCSEELTFTTKEKVIVETRYEAEAATLTGGARKAYDHEGYSGSGFVCGYGNDGADTEFTVKATSAGLYRLCIRYANASGSDKSLSIYVNGVDVKQTIFAKMSAWNQWADCYEIIELKEGINTISLRRDLEDGGCCNIDYIEVNPLVDIKIEAEDAQLSGGAFVANDLPGYSGDYFVCGYGNEGAETSFDVNIPMNGEYTVVLQYANASENDKTLSVYVNGVDVQQVMLYRTANWMTVSKVYMTLQLKAGDNKIAFRRDPDDGGTCNLDYIIIQSK</sequence>
<dbReference type="InterPro" id="IPR036116">
    <property type="entry name" value="FN3_sf"/>
</dbReference>
<evidence type="ECO:0000256" key="6">
    <source>
        <dbReference type="ARBA" id="ARBA00022837"/>
    </source>
</evidence>
<feature type="domain" description="Fibronectin type-III" evidence="9">
    <location>
        <begin position="467"/>
        <end position="560"/>
    </location>
</feature>
<proteinExistence type="inferred from homology"/>
<feature type="domain" description="CBM6" evidence="10">
    <location>
        <begin position="565"/>
        <end position="690"/>
    </location>
</feature>
<dbReference type="InterPro" id="IPR052052">
    <property type="entry name" value="Polysaccharide_Lyase_9"/>
</dbReference>
<keyword evidence="5" id="KW-0732">Signal</keyword>
<gene>
    <name evidence="11" type="ORF">H0486_05485</name>
</gene>
<dbReference type="GO" id="GO:0005576">
    <property type="term" value="C:extracellular region"/>
    <property type="evidence" value="ECO:0007669"/>
    <property type="project" value="UniProtKB-SubCell"/>
</dbReference>
<dbReference type="EMBL" id="JACEGA010000001">
    <property type="protein sequence ID" value="MBB2182325.1"/>
    <property type="molecule type" value="Genomic_DNA"/>
</dbReference>
<evidence type="ECO:0000256" key="8">
    <source>
        <dbReference type="ARBA" id="ARBA00038263"/>
    </source>
</evidence>
<dbReference type="PANTHER" id="PTHR40088:SF1">
    <property type="entry name" value="PECTATE LYASE PEL9"/>
    <property type="match status" value="1"/>
</dbReference>
<keyword evidence="12" id="KW-1185">Reference proteome</keyword>
<dbReference type="InterPro" id="IPR005084">
    <property type="entry name" value="CBM6"/>
</dbReference>
<dbReference type="SMART" id="SM00060">
    <property type="entry name" value="FN3"/>
    <property type="match status" value="2"/>
</dbReference>
<comment type="caution">
    <text evidence="11">The sequence shown here is derived from an EMBL/GenBank/DDBJ whole genome shotgun (WGS) entry which is preliminary data.</text>
</comment>
<dbReference type="PROSITE" id="PS50853">
    <property type="entry name" value="FN3"/>
    <property type="match status" value="2"/>
</dbReference>
<dbReference type="RefSeq" id="WP_228352050.1">
    <property type="nucleotide sequence ID" value="NZ_JACEGA010000001.1"/>
</dbReference>
<dbReference type="PROSITE" id="PS51175">
    <property type="entry name" value="CBM6"/>
    <property type="match status" value="3"/>
</dbReference>
<comment type="similarity">
    <text evidence="8">Belongs to the polysaccharide lyase 9 family.</text>
</comment>
<evidence type="ECO:0000256" key="5">
    <source>
        <dbReference type="ARBA" id="ARBA00022729"/>
    </source>
</evidence>
<dbReference type="CDD" id="cd00063">
    <property type="entry name" value="FN3"/>
    <property type="match status" value="2"/>
</dbReference>
<dbReference type="Gene3D" id="2.60.40.10">
    <property type="entry name" value="Immunoglobulins"/>
    <property type="match status" value="2"/>
</dbReference>
<dbReference type="GO" id="GO:0030246">
    <property type="term" value="F:carbohydrate binding"/>
    <property type="evidence" value="ECO:0007669"/>
    <property type="project" value="InterPro"/>
</dbReference>
<dbReference type="SUPFAM" id="SSF49265">
    <property type="entry name" value="Fibronectin type III"/>
    <property type="match status" value="1"/>
</dbReference>
<dbReference type="SUPFAM" id="SSF49785">
    <property type="entry name" value="Galactose-binding domain-like"/>
    <property type="match status" value="3"/>
</dbReference>
<protein>
    <submittedName>
        <fullName evidence="11">Carbohydrate-binding protein</fullName>
    </submittedName>
</protein>
<evidence type="ECO:0000313" key="11">
    <source>
        <dbReference type="EMBL" id="MBB2182325.1"/>
    </source>
</evidence>
<dbReference type="GO" id="GO:0016837">
    <property type="term" value="F:carbon-oxygen lyase activity, acting on polysaccharides"/>
    <property type="evidence" value="ECO:0007669"/>
    <property type="project" value="TreeGrafter"/>
</dbReference>
<keyword evidence="3" id="KW-0964">Secreted</keyword>
<dbReference type="GO" id="GO:0046872">
    <property type="term" value="F:metal ion binding"/>
    <property type="evidence" value="ECO:0007669"/>
    <property type="project" value="UniProtKB-KW"/>
</dbReference>
<dbReference type="InterPro" id="IPR015914">
    <property type="entry name" value="PAPs_N"/>
</dbReference>
<dbReference type="CDD" id="cd04083">
    <property type="entry name" value="CBM35_Lmo2446-like"/>
    <property type="match status" value="3"/>
</dbReference>
<keyword evidence="4" id="KW-0479">Metal-binding</keyword>
<dbReference type="InterPro" id="IPR013783">
    <property type="entry name" value="Ig-like_fold"/>
</dbReference>
<dbReference type="InterPro" id="IPR003961">
    <property type="entry name" value="FN3_dom"/>
</dbReference>
<evidence type="ECO:0000256" key="2">
    <source>
        <dbReference type="ARBA" id="ARBA00004613"/>
    </source>
</evidence>
<dbReference type="InterPro" id="IPR008979">
    <property type="entry name" value="Galactose-bd-like_sf"/>
</dbReference>
<organism evidence="11 12">
    <name type="scientific">Variimorphobacter saccharofermentans</name>
    <dbReference type="NCBI Taxonomy" id="2755051"/>
    <lineage>
        <taxon>Bacteria</taxon>
        <taxon>Bacillati</taxon>
        <taxon>Bacillota</taxon>
        <taxon>Clostridia</taxon>
        <taxon>Lachnospirales</taxon>
        <taxon>Lachnospiraceae</taxon>
        <taxon>Variimorphobacter</taxon>
    </lineage>
</organism>
<keyword evidence="6" id="KW-0106">Calcium</keyword>
<dbReference type="InterPro" id="IPR012334">
    <property type="entry name" value="Pectin_lyas_fold"/>
</dbReference>
<dbReference type="GO" id="GO:0003993">
    <property type="term" value="F:acid phosphatase activity"/>
    <property type="evidence" value="ECO:0007669"/>
    <property type="project" value="InterPro"/>
</dbReference>
<dbReference type="Pfam" id="PF16656">
    <property type="entry name" value="Pur_ac_phosph_N"/>
    <property type="match status" value="2"/>
</dbReference>
<evidence type="ECO:0000256" key="1">
    <source>
        <dbReference type="ARBA" id="ARBA00001913"/>
    </source>
</evidence>
<keyword evidence="7" id="KW-0456">Lyase</keyword>
<dbReference type="AlphaFoldDB" id="A0A839JXC0"/>
<feature type="domain" description="Fibronectin type-III" evidence="9">
    <location>
        <begin position="700"/>
        <end position="789"/>
    </location>
</feature>
<evidence type="ECO:0000259" key="10">
    <source>
        <dbReference type="PROSITE" id="PS51175"/>
    </source>
</evidence>
<accession>A0A839JXC0</accession>
<evidence type="ECO:0000256" key="3">
    <source>
        <dbReference type="ARBA" id="ARBA00022525"/>
    </source>
</evidence>
<dbReference type="SUPFAM" id="SSF51126">
    <property type="entry name" value="Pectin lyase-like"/>
    <property type="match status" value="1"/>
</dbReference>
<dbReference type="Pfam" id="PF16990">
    <property type="entry name" value="CBM_35"/>
    <property type="match status" value="3"/>
</dbReference>
<evidence type="ECO:0000313" key="12">
    <source>
        <dbReference type="Proteomes" id="UP000574276"/>
    </source>
</evidence>
<feature type="domain" description="CBM6" evidence="10">
    <location>
        <begin position="794"/>
        <end position="919"/>
    </location>
</feature>
<name>A0A839JXC0_9FIRM</name>
<comment type="cofactor">
    <cofactor evidence="1">
        <name>Ca(2+)</name>
        <dbReference type="ChEBI" id="CHEBI:29108"/>
    </cofactor>
</comment>
<evidence type="ECO:0000256" key="4">
    <source>
        <dbReference type="ARBA" id="ARBA00022723"/>
    </source>
</evidence>
<dbReference type="Gene3D" id="2.160.20.10">
    <property type="entry name" value="Single-stranded right-handed beta-helix, Pectin lyase-like"/>
    <property type="match status" value="1"/>
</dbReference>
<dbReference type="Proteomes" id="UP000574276">
    <property type="component" value="Unassembled WGS sequence"/>
</dbReference>
<evidence type="ECO:0000259" key="9">
    <source>
        <dbReference type="PROSITE" id="PS50853"/>
    </source>
</evidence>
<dbReference type="InterPro" id="IPR011050">
    <property type="entry name" value="Pectin_lyase_fold/virulence"/>
</dbReference>
<dbReference type="Gene3D" id="2.60.120.260">
    <property type="entry name" value="Galactose-binding domain-like"/>
    <property type="match status" value="3"/>
</dbReference>
<feature type="domain" description="CBM6" evidence="10">
    <location>
        <begin position="924"/>
        <end position="1049"/>
    </location>
</feature>
<dbReference type="PANTHER" id="PTHR40088">
    <property type="entry name" value="PECTATE LYASE (EUROFUNG)"/>
    <property type="match status" value="1"/>
</dbReference>